<dbReference type="STRING" id="1122209.SAMN02745752_01008"/>
<evidence type="ECO:0000313" key="1">
    <source>
        <dbReference type="EMBL" id="SFX24946.1"/>
    </source>
</evidence>
<dbReference type="RefSeq" id="WP_072325224.1">
    <property type="nucleotide sequence ID" value="NZ_FPJW01000002.1"/>
</dbReference>
<proteinExistence type="predicted"/>
<evidence type="ECO:0000313" key="2">
    <source>
        <dbReference type="Proteomes" id="UP000182350"/>
    </source>
</evidence>
<name>A0A1K1VII4_9GAMM</name>
<dbReference type="GO" id="GO:0008781">
    <property type="term" value="F:N-acylneuraminate cytidylyltransferase activity"/>
    <property type="evidence" value="ECO:0007669"/>
    <property type="project" value="TreeGrafter"/>
</dbReference>
<dbReference type="InterPro" id="IPR029044">
    <property type="entry name" value="Nucleotide-diphossugar_trans"/>
</dbReference>
<dbReference type="Proteomes" id="UP000182350">
    <property type="component" value="Unassembled WGS sequence"/>
</dbReference>
<dbReference type="PANTHER" id="PTHR21485">
    <property type="entry name" value="HAD SUPERFAMILY MEMBERS CMAS AND KDSC"/>
    <property type="match status" value="1"/>
</dbReference>
<dbReference type="EMBL" id="FPJW01000002">
    <property type="protein sequence ID" value="SFX24946.1"/>
    <property type="molecule type" value="Genomic_DNA"/>
</dbReference>
<dbReference type="PANTHER" id="PTHR21485:SF6">
    <property type="entry name" value="N-ACYLNEURAMINATE CYTIDYLYLTRANSFERASE-RELATED"/>
    <property type="match status" value="1"/>
</dbReference>
<keyword evidence="2" id="KW-1185">Reference proteome</keyword>
<dbReference type="Gene3D" id="3.90.550.10">
    <property type="entry name" value="Spore Coat Polysaccharide Biosynthesis Protein SpsA, Chain A"/>
    <property type="match status" value="1"/>
</dbReference>
<sequence length="239" mass="26894">MADFTLKTLAIVPARAGSKRLPGKNLLPLQGKPLVQWTLDAALASEKIDRVLVTSDDPNLLKLADQLGCMTLLRPTELATDTASTYSVLQHALEHLDDQHVYPEQTLLLQPTSPLRSTEDINKGLALMEEKNANSIISVCPVDHPVQWCNTLDEECKMDNFIKKETLGLRSQDMPVHYRLNGAFYLAKTPLLMQHKGFFMPESYALIMNQENSVDIDTELDFLFCQTLLKQKQIKKETA</sequence>
<dbReference type="CDD" id="cd02513">
    <property type="entry name" value="CMP-NeuAc_Synthase"/>
    <property type="match status" value="1"/>
</dbReference>
<dbReference type="Pfam" id="PF02348">
    <property type="entry name" value="CTP_transf_3"/>
    <property type="match status" value="1"/>
</dbReference>
<reference evidence="1 2" key="1">
    <citation type="submission" date="2016-11" db="EMBL/GenBank/DDBJ databases">
        <authorList>
            <person name="Jaros S."/>
            <person name="Januszkiewicz K."/>
            <person name="Wedrychowicz H."/>
        </authorList>
    </citation>
    <scope>NUCLEOTIDE SEQUENCE [LARGE SCALE GENOMIC DNA]</scope>
    <source>
        <strain evidence="1 2">DSM 21637</strain>
    </source>
</reference>
<keyword evidence="1" id="KW-0808">Transferase</keyword>
<gene>
    <name evidence="1" type="ORF">SAMN02745752_01008</name>
</gene>
<dbReference type="AlphaFoldDB" id="A0A1K1VII4"/>
<dbReference type="InterPro" id="IPR050793">
    <property type="entry name" value="CMP-NeuNAc_synthase"/>
</dbReference>
<dbReference type="InterPro" id="IPR003329">
    <property type="entry name" value="Cytidylyl_trans"/>
</dbReference>
<dbReference type="SUPFAM" id="SSF53448">
    <property type="entry name" value="Nucleotide-diphospho-sugar transferases"/>
    <property type="match status" value="1"/>
</dbReference>
<accession>A0A1K1VII4</accession>
<organism evidence="1 2">
    <name type="scientific">Marinospirillum alkaliphilum DSM 21637</name>
    <dbReference type="NCBI Taxonomy" id="1122209"/>
    <lineage>
        <taxon>Bacteria</taxon>
        <taxon>Pseudomonadati</taxon>
        <taxon>Pseudomonadota</taxon>
        <taxon>Gammaproteobacteria</taxon>
        <taxon>Oceanospirillales</taxon>
        <taxon>Oceanospirillaceae</taxon>
        <taxon>Marinospirillum</taxon>
    </lineage>
</organism>
<keyword evidence="1" id="KW-0548">Nucleotidyltransferase</keyword>
<protein>
    <submittedName>
        <fullName evidence="1">N-acylneuraminate cytidylyltransferase</fullName>
    </submittedName>
</protein>